<dbReference type="InterPro" id="IPR013783">
    <property type="entry name" value="Ig-like_fold"/>
</dbReference>
<keyword evidence="2" id="KW-1015">Disulfide bond</keyword>
<dbReference type="GO" id="GO:0043005">
    <property type="term" value="C:neuron projection"/>
    <property type="evidence" value="ECO:0007669"/>
    <property type="project" value="TreeGrafter"/>
</dbReference>
<dbReference type="InterPro" id="IPR051170">
    <property type="entry name" value="Neural/epithelial_adhesion"/>
</dbReference>
<name>A0AAV7J5T2_COTGL</name>
<dbReference type="InterPro" id="IPR007110">
    <property type="entry name" value="Ig-like_dom"/>
</dbReference>
<dbReference type="PANTHER" id="PTHR12231:SF105">
    <property type="entry name" value="LACHESIN-LIKE PROTEIN"/>
    <property type="match status" value="1"/>
</dbReference>
<reference evidence="5 6" key="1">
    <citation type="journal article" date="2021" name="J. Hered.">
        <title>A chromosome-level genome assembly of the parasitoid wasp, Cotesia glomerata (Hymenoptera: Braconidae).</title>
        <authorList>
            <person name="Pinto B.J."/>
            <person name="Weis J.J."/>
            <person name="Gamble T."/>
            <person name="Ode P.J."/>
            <person name="Paul R."/>
            <person name="Zaspel J.M."/>
        </authorList>
    </citation>
    <scope>NUCLEOTIDE SEQUENCE [LARGE SCALE GENOMIC DNA]</scope>
    <source>
        <strain evidence="5">CgM1</strain>
    </source>
</reference>
<comment type="caution">
    <text evidence="5">The sequence shown here is derived from an EMBL/GenBank/DDBJ whole genome shotgun (WGS) entry which is preliminary data.</text>
</comment>
<gene>
    <name evidence="5" type="ORF">KQX54_006523</name>
</gene>
<evidence type="ECO:0000256" key="3">
    <source>
        <dbReference type="ARBA" id="ARBA00023319"/>
    </source>
</evidence>
<dbReference type="Pfam" id="PF13927">
    <property type="entry name" value="Ig_3"/>
    <property type="match status" value="1"/>
</dbReference>
<keyword evidence="1" id="KW-0677">Repeat</keyword>
<protein>
    <recommendedName>
        <fullName evidence="4">Ig-like domain-containing protein</fullName>
    </recommendedName>
</protein>
<keyword evidence="6" id="KW-1185">Reference proteome</keyword>
<dbReference type="PANTHER" id="PTHR12231">
    <property type="entry name" value="CTX-RELATED TYPE I TRANSMEMBRANE PROTEIN"/>
    <property type="match status" value="1"/>
</dbReference>
<evidence type="ECO:0000313" key="5">
    <source>
        <dbReference type="EMBL" id="KAH0567083.1"/>
    </source>
</evidence>
<evidence type="ECO:0000256" key="2">
    <source>
        <dbReference type="ARBA" id="ARBA00023157"/>
    </source>
</evidence>
<dbReference type="InterPro" id="IPR036179">
    <property type="entry name" value="Ig-like_dom_sf"/>
</dbReference>
<evidence type="ECO:0000259" key="4">
    <source>
        <dbReference type="PROSITE" id="PS50835"/>
    </source>
</evidence>
<dbReference type="AlphaFoldDB" id="A0AAV7J5T2"/>
<dbReference type="Proteomes" id="UP000826195">
    <property type="component" value="Unassembled WGS sequence"/>
</dbReference>
<keyword evidence="3" id="KW-0393">Immunoglobulin domain</keyword>
<dbReference type="SUPFAM" id="SSF48726">
    <property type="entry name" value="Immunoglobulin"/>
    <property type="match status" value="2"/>
</dbReference>
<sequence length="219" mass="23555">MTSFAVKHVVLSNSIATHLHPETVGVVGWLRASDQTVLSLDTRIVTHNNRIAVSYEAGGCSGTSNAISMGSGAGGLVPAVAPVAAPVHGVIGSNQVMDEGVNCTWRLHIRHLKKSDEGCYMCQINTSPMISELGCLSILEKKKRTDEQHCMIAVPPDIVYGDETSKDLSVTEGENVTLNCQATGTPKPRVSWRREDGQHILIRNSTSFSSSYSSYLLST</sequence>
<dbReference type="PROSITE" id="PS50835">
    <property type="entry name" value="IG_LIKE"/>
    <property type="match status" value="1"/>
</dbReference>
<dbReference type="EMBL" id="JAHXZJ010000001">
    <property type="protein sequence ID" value="KAH0567083.1"/>
    <property type="molecule type" value="Genomic_DNA"/>
</dbReference>
<evidence type="ECO:0000313" key="6">
    <source>
        <dbReference type="Proteomes" id="UP000826195"/>
    </source>
</evidence>
<accession>A0AAV7J5T2</accession>
<dbReference type="Gene3D" id="2.60.40.10">
    <property type="entry name" value="Immunoglobulins"/>
    <property type="match status" value="2"/>
</dbReference>
<evidence type="ECO:0000256" key="1">
    <source>
        <dbReference type="ARBA" id="ARBA00022737"/>
    </source>
</evidence>
<proteinExistence type="predicted"/>
<feature type="domain" description="Ig-like" evidence="4">
    <location>
        <begin position="156"/>
        <end position="219"/>
    </location>
</feature>
<organism evidence="5 6">
    <name type="scientific">Cotesia glomerata</name>
    <name type="common">Lepidopteran parasitic wasp</name>
    <name type="synonym">Apanteles glomeratus</name>
    <dbReference type="NCBI Taxonomy" id="32391"/>
    <lineage>
        <taxon>Eukaryota</taxon>
        <taxon>Metazoa</taxon>
        <taxon>Ecdysozoa</taxon>
        <taxon>Arthropoda</taxon>
        <taxon>Hexapoda</taxon>
        <taxon>Insecta</taxon>
        <taxon>Pterygota</taxon>
        <taxon>Neoptera</taxon>
        <taxon>Endopterygota</taxon>
        <taxon>Hymenoptera</taxon>
        <taxon>Apocrita</taxon>
        <taxon>Ichneumonoidea</taxon>
        <taxon>Braconidae</taxon>
        <taxon>Microgastrinae</taxon>
        <taxon>Cotesia</taxon>
    </lineage>
</organism>